<feature type="transmembrane region" description="Helical" evidence="1">
    <location>
        <begin position="146"/>
        <end position="164"/>
    </location>
</feature>
<organism evidence="2 3">
    <name type="scientific">Caballeronia mineralivorans PML1(12)</name>
    <dbReference type="NCBI Taxonomy" id="908627"/>
    <lineage>
        <taxon>Bacteria</taxon>
        <taxon>Pseudomonadati</taxon>
        <taxon>Pseudomonadota</taxon>
        <taxon>Betaproteobacteria</taxon>
        <taxon>Burkholderiales</taxon>
        <taxon>Burkholderiaceae</taxon>
        <taxon>Caballeronia</taxon>
    </lineage>
</organism>
<keyword evidence="1" id="KW-0472">Membrane</keyword>
<dbReference type="AlphaFoldDB" id="A0A0J1CUQ0"/>
<evidence type="ECO:0000313" key="3">
    <source>
        <dbReference type="Proteomes" id="UP000035963"/>
    </source>
</evidence>
<sequence length="179" mass="19978">MLIQQQLERPLLPKVPPFVTFWRALLGYIAAMSCAAAAFFPWLDITHAVRGENMTFLRPALLSVEGARHFWTLELGAVLAALVFASVWTLPMYVAGMALARLFGVRRWIYFVALGIVLVVAFPYVVSAPRMPFALLGIKNIDMWFAVFNMPIGVIAGVVCWLVLRATYPKTSRQPNVHG</sequence>
<feature type="transmembrane region" description="Helical" evidence="1">
    <location>
        <begin position="75"/>
        <end position="96"/>
    </location>
</feature>
<comment type="caution">
    <text evidence="2">The sequence shown here is derived from an EMBL/GenBank/DDBJ whole genome shotgun (WGS) entry which is preliminary data.</text>
</comment>
<dbReference type="OrthoDB" id="9795150at2"/>
<dbReference type="RefSeq" id="WP_047848537.1">
    <property type="nucleotide sequence ID" value="NZ_AEJF01000127.1"/>
</dbReference>
<feature type="transmembrane region" description="Helical" evidence="1">
    <location>
        <begin position="108"/>
        <end position="126"/>
    </location>
</feature>
<gene>
    <name evidence="2" type="ORF">EOS_20550</name>
</gene>
<keyword evidence="1" id="KW-1133">Transmembrane helix</keyword>
<protein>
    <submittedName>
        <fullName evidence="2">Uncharacterized protein</fullName>
    </submittedName>
</protein>
<feature type="transmembrane region" description="Helical" evidence="1">
    <location>
        <begin position="21"/>
        <end position="43"/>
    </location>
</feature>
<dbReference type="Proteomes" id="UP000035963">
    <property type="component" value="Unassembled WGS sequence"/>
</dbReference>
<evidence type="ECO:0000256" key="1">
    <source>
        <dbReference type="SAM" id="Phobius"/>
    </source>
</evidence>
<keyword evidence="1" id="KW-0812">Transmembrane</keyword>
<reference evidence="2 3" key="1">
    <citation type="journal article" date="2015" name="Genome Announc.">
        <title>Draft Genome Sequence of Burkholderia sp. Strain PML1(12), an Ectomycorrhizosphere-Inhabiting Bacterium with Effective Mineral-Weathering Ability.</title>
        <authorList>
            <person name="Uroz S."/>
            <person name="Oger P."/>
        </authorList>
    </citation>
    <scope>NUCLEOTIDE SEQUENCE [LARGE SCALE GENOMIC DNA]</scope>
    <source>
        <strain evidence="3">PML1(12)</strain>
    </source>
</reference>
<evidence type="ECO:0000313" key="2">
    <source>
        <dbReference type="EMBL" id="KLU24334.1"/>
    </source>
</evidence>
<dbReference type="EMBL" id="AEJF01000127">
    <property type="protein sequence ID" value="KLU24334.1"/>
    <property type="molecule type" value="Genomic_DNA"/>
</dbReference>
<dbReference type="PATRIC" id="fig|908627.4.peg.4603"/>
<proteinExistence type="predicted"/>
<accession>A0A0J1CUQ0</accession>
<keyword evidence="3" id="KW-1185">Reference proteome</keyword>
<name>A0A0J1CUQ0_9BURK</name>